<gene>
    <name evidence="9" type="ORF">KL86DYS2_11151</name>
</gene>
<evidence type="ECO:0000259" key="8">
    <source>
        <dbReference type="Pfam" id="PF16901"/>
    </source>
</evidence>
<keyword evidence="3" id="KW-0285">Flavoprotein</keyword>
<evidence type="ECO:0000256" key="4">
    <source>
        <dbReference type="ARBA" id="ARBA00022798"/>
    </source>
</evidence>
<dbReference type="Gene3D" id="3.50.50.60">
    <property type="entry name" value="FAD/NAD(P)-binding domain"/>
    <property type="match status" value="1"/>
</dbReference>
<dbReference type="GO" id="GO:0046168">
    <property type="term" value="P:glycerol-3-phosphate catabolic process"/>
    <property type="evidence" value="ECO:0007669"/>
    <property type="project" value="TreeGrafter"/>
</dbReference>
<evidence type="ECO:0008006" key="10">
    <source>
        <dbReference type="Google" id="ProtNLM"/>
    </source>
</evidence>
<dbReference type="GO" id="GO:0004368">
    <property type="term" value="F:glycerol-3-phosphate dehydrogenase (quinone) activity"/>
    <property type="evidence" value="ECO:0007669"/>
    <property type="project" value="InterPro"/>
</dbReference>
<feature type="domain" description="FAD dependent oxidoreductase" evidence="7">
    <location>
        <begin position="18"/>
        <end position="377"/>
    </location>
</feature>
<dbReference type="Gene3D" id="3.30.9.10">
    <property type="entry name" value="D-Amino Acid Oxidase, subunit A, domain 2"/>
    <property type="match status" value="1"/>
</dbReference>
<proteinExistence type="inferred from homology"/>
<evidence type="ECO:0000256" key="1">
    <source>
        <dbReference type="ARBA" id="ARBA00001974"/>
    </source>
</evidence>
<evidence type="ECO:0000256" key="5">
    <source>
        <dbReference type="ARBA" id="ARBA00022827"/>
    </source>
</evidence>
<dbReference type="PRINTS" id="PR01001">
    <property type="entry name" value="FADG3PDH"/>
</dbReference>
<dbReference type="PANTHER" id="PTHR11985">
    <property type="entry name" value="GLYCEROL-3-PHOSPHATE DEHYDROGENASE"/>
    <property type="match status" value="1"/>
</dbReference>
<evidence type="ECO:0000256" key="2">
    <source>
        <dbReference type="ARBA" id="ARBA00007330"/>
    </source>
</evidence>
<comment type="cofactor">
    <cofactor evidence="1">
        <name>FAD</name>
        <dbReference type="ChEBI" id="CHEBI:57692"/>
    </cofactor>
</comment>
<dbReference type="InterPro" id="IPR006076">
    <property type="entry name" value="FAD-dep_OxRdtase"/>
</dbReference>
<dbReference type="SUPFAM" id="SSF54373">
    <property type="entry name" value="FAD-linked reductases, C-terminal domain"/>
    <property type="match status" value="1"/>
</dbReference>
<dbReference type="InterPro" id="IPR031656">
    <property type="entry name" value="DAO_C"/>
</dbReference>
<dbReference type="Gene3D" id="1.10.8.870">
    <property type="entry name" value="Alpha-glycerophosphate oxidase, cap domain"/>
    <property type="match status" value="1"/>
</dbReference>
<dbReference type="PROSITE" id="PS00978">
    <property type="entry name" value="FAD_G3PDH_2"/>
    <property type="match status" value="1"/>
</dbReference>
<evidence type="ECO:0000256" key="6">
    <source>
        <dbReference type="ARBA" id="ARBA00023002"/>
    </source>
</evidence>
<dbReference type="InterPro" id="IPR000447">
    <property type="entry name" value="G3P_DH_FAD-dep"/>
</dbReference>
<sequence length="531" mass="59232">MKRDDYIKQIADKSLIWDFVVVGGGATGLGAAVDAASRGFKVVLLEQADFTKATSSRSTKLVHGGVRYLAQGDVSLVVEALRERGLMKKNAPHLVKDQRFIIGNYKWWEKPFYTIGLTVYDLLAGKRGLGRSLPMTKKAVECEIPQINKTRLRGGVVYHDGQFDDSRMGINLMQTAAEQGAVVINYAKVTNLIKDDSGKISGVNVYDEIGKQPYSLKAKVVVNATGIFVDGLMKMDAPEKDNIVRPSQGVHLVVDKSFLGGDTAIMIPKTSDGRVLFGVPWHDKVVLGTTDTPLKEFVLEPQALEEEIEFILRTAGEYLAKKPTRNDVLSVFAGLRPLAAPKKDSDGKKTKEISRSHKIVISDSGLITITGGKWTTYRDMAQDVVDKGITIGGLPRKECVTKDLRIHGYKEKVDRSNFNYVYGSDIDKIVELQNQSLKFAEKLHPDYDYTVAEAIWAVREEMALTVEDVLARRFRILFLDARAAIDMAPQVASIMAIEMEKDKEWEAIQVREFVELAQHYLLVDYKPNYIP</sequence>
<dbReference type="SUPFAM" id="SSF51905">
    <property type="entry name" value="FAD/NAD(P)-binding domain"/>
    <property type="match status" value="1"/>
</dbReference>
<keyword evidence="6" id="KW-0560">Oxidoreductase</keyword>
<evidence type="ECO:0000259" key="7">
    <source>
        <dbReference type="Pfam" id="PF01266"/>
    </source>
</evidence>
<reference evidence="9" key="1">
    <citation type="submission" date="2016-04" db="EMBL/GenBank/DDBJ databases">
        <authorList>
            <person name="Evans L.H."/>
            <person name="Alamgir A."/>
            <person name="Owens N."/>
            <person name="Weber N.D."/>
            <person name="Virtaneva K."/>
            <person name="Barbian K."/>
            <person name="Babar A."/>
            <person name="Rosenke K."/>
        </authorList>
    </citation>
    <scope>NUCLEOTIDE SEQUENCE</scope>
    <source>
        <strain evidence="9">86-2</strain>
    </source>
</reference>
<evidence type="ECO:0000256" key="3">
    <source>
        <dbReference type="ARBA" id="ARBA00022630"/>
    </source>
</evidence>
<dbReference type="Pfam" id="PF16901">
    <property type="entry name" value="DAO_C"/>
    <property type="match status" value="1"/>
</dbReference>
<organism evidence="9">
    <name type="scientific">uncultured Dysgonomonas sp</name>
    <dbReference type="NCBI Taxonomy" id="206096"/>
    <lineage>
        <taxon>Bacteria</taxon>
        <taxon>Pseudomonadati</taxon>
        <taxon>Bacteroidota</taxon>
        <taxon>Bacteroidia</taxon>
        <taxon>Bacteroidales</taxon>
        <taxon>Dysgonomonadaceae</taxon>
        <taxon>Dysgonomonas</taxon>
        <taxon>environmental samples</taxon>
    </lineage>
</organism>
<dbReference type="InterPro" id="IPR038299">
    <property type="entry name" value="DAO_C_sf"/>
</dbReference>
<accession>A0A212JBH4</accession>
<dbReference type="InterPro" id="IPR036188">
    <property type="entry name" value="FAD/NAD-bd_sf"/>
</dbReference>
<dbReference type="EMBL" id="FLUL01000001">
    <property type="protein sequence ID" value="SBV96758.1"/>
    <property type="molecule type" value="Genomic_DNA"/>
</dbReference>
<evidence type="ECO:0000313" key="9">
    <source>
        <dbReference type="EMBL" id="SBV96758.1"/>
    </source>
</evidence>
<dbReference type="GO" id="GO:0006071">
    <property type="term" value="P:glycerol metabolic process"/>
    <property type="evidence" value="ECO:0007669"/>
    <property type="project" value="UniProtKB-KW"/>
</dbReference>
<keyword evidence="5" id="KW-0274">FAD</keyword>
<feature type="domain" description="Alpha-glycerophosphate oxidase C-terminal" evidence="8">
    <location>
        <begin position="418"/>
        <end position="504"/>
    </location>
</feature>
<dbReference type="PANTHER" id="PTHR11985:SF35">
    <property type="entry name" value="ANAEROBIC GLYCEROL-3-PHOSPHATE DEHYDROGENASE SUBUNIT A"/>
    <property type="match status" value="1"/>
</dbReference>
<dbReference type="AlphaFoldDB" id="A0A212JBH4"/>
<protein>
    <recommendedName>
        <fullName evidence="10">Glycerol-3-phosphate dehydrogenase</fullName>
    </recommendedName>
</protein>
<name>A0A212JBH4_9BACT</name>
<dbReference type="Pfam" id="PF01266">
    <property type="entry name" value="DAO"/>
    <property type="match status" value="1"/>
</dbReference>
<comment type="similarity">
    <text evidence="2">Belongs to the FAD-dependent glycerol-3-phosphate dehydrogenase family.</text>
</comment>
<keyword evidence="4" id="KW-0319">Glycerol metabolism</keyword>
<dbReference type="RefSeq" id="WP_296948109.1">
    <property type="nucleotide sequence ID" value="NZ_LT599021.1"/>
</dbReference>